<protein>
    <submittedName>
        <fullName evidence="1">F-box domain-containing protein</fullName>
    </submittedName>
</protein>
<dbReference type="SUPFAM" id="SSF52047">
    <property type="entry name" value="RNI-like"/>
    <property type="match status" value="1"/>
</dbReference>
<dbReference type="Proteomes" id="UP000620124">
    <property type="component" value="Unassembled WGS sequence"/>
</dbReference>
<sequence>MEPIPQTPYSYGPFTTGALPRLSERAQLQTILRSNGRSAAPAALTDYRLQVAPTTERVAEYDEEIAQLQSILNRMVANREVLQYHADACSSVSAPIRRLPDDLLLQIFRVGLWSQLQFPTQEKEWSNIVSREQMLDHWRLRRALIAPLYVHIRRLAQVCASWRDLVLGSPILWSAIELDFDYLGPAPESRDIERVVQLTTSALERSADAPLQIYVRSRDFGYYTDGSVLDLLSRHSNRWKIVKIWAGPHPHHFKNFKCLAPAMGNLPLLETLHISGLPTDCDFFEVAPRLTELTLEDPIPVHAKLPWGQLQAISYTRLYPEDLPTVISQLSYCPQITRLAFYMLHIPDIQDWPIIPAFVSNVDTFVVKFTVVAGDAQETVIIDAFLESITLRRCKTLHLETECKGKDSYPLPWPPSAFLALSSRSAFHDTLLTLEILNLEISATQLLECLSGLPRLEALLVSDPNHWPNSHTADVFLVNDVLLRGLTSTPDSGLLLVPRLHSFDCRTYMQFEDNSYLNFIASRVGPGRNADGPFQSSILYYRGFSVKPLLAERLSEFVLRKQLESHFECDYSGSILEPK</sequence>
<comment type="caution">
    <text evidence="1">The sequence shown here is derived from an EMBL/GenBank/DDBJ whole genome shotgun (WGS) entry which is preliminary data.</text>
</comment>
<evidence type="ECO:0000313" key="2">
    <source>
        <dbReference type="Proteomes" id="UP000620124"/>
    </source>
</evidence>
<proteinExistence type="predicted"/>
<dbReference type="EMBL" id="JACAZI010000011">
    <property type="protein sequence ID" value="KAF7348595.1"/>
    <property type="molecule type" value="Genomic_DNA"/>
</dbReference>
<keyword evidence="2" id="KW-1185">Reference proteome</keyword>
<evidence type="ECO:0000313" key="1">
    <source>
        <dbReference type="EMBL" id="KAF7348595.1"/>
    </source>
</evidence>
<organism evidence="1 2">
    <name type="scientific">Mycena venus</name>
    <dbReference type="NCBI Taxonomy" id="2733690"/>
    <lineage>
        <taxon>Eukaryota</taxon>
        <taxon>Fungi</taxon>
        <taxon>Dikarya</taxon>
        <taxon>Basidiomycota</taxon>
        <taxon>Agaricomycotina</taxon>
        <taxon>Agaricomycetes</taxon>
        <taxon>Agaricomycetidae</taxon>
        <taxon>Agaricales</taxon>
        <taxon>Marasmiineae</taxon>
        <taxon>Mycenaceae</taxon>
        <taxon>Mycena</taxon>
    </lineage>
</organism>
<dbReference type="AlphaFoldDB" id="A0A8H7CSH7"/>
<gene>
    <name evidence="1" type="ORF">MVEN_01377200</name>
</gene>
<reference evidence="1" key="1">
    <citation type="submission" date="2020-05" db="EMBL/GenBank/DDBJ databases">
        <title>Mycena genomes resolve the evolution of fungal bioluminescence.</title>
        <authorList>
            <person name="Tsai I.J."/>
        </authorList>
    </citation>
    <scope>NUCLEOTIDE SEQUENCE</scope>
    <source>
        <strain evidence="1">CCC161011</strain>
    </source>
</reference>
<name>A0A8H7CSH7_9AGAR</name>
<dbReference type="OrthoDB" id="3057283at2759"/>
<accession>A0A8H7CSH7</accession>